<dbReference type="InterPro" id="IPR029063">
    <property type="entry name" value="SAM-dependent_MTases_sf"/>
</dbReference>
<dbReference type="GO" id="GO:0032259">
    <property type="term" value="P:methylation"/>
    <property type="evidence" value="ECO:0007669"/>
    <property type="project" value="UniProtKB-KW"/>
</dbReference>
<name>A0ABX0W113_9RHOB</name>
<reference evidence="2 3" key="1">
    <citation type="submission" date="2020-03" db="EMBL/GenBank/DDBJ databases">
        <title>Bacterial isolates of synthetic phycosphere.</title>
        <authorList>
            <person name="Fu H."/>
            <person name="Moran M.A."/>
        </authorList>
    </citation>
    <scope>NUCLEOTIDE SEQUENCE [LARGE SCALE GENOMIC DNA]</scope>
    <source>
        <strain evidence="2 3">HF1</strain>
    </source>
</reference>
<keyword evidence="2" id="KW-0489">Methyltransferase</keyword>
<keyword evidence="2" id="KW-0808">Transferase</keyword>
<gene>
    <name evidence="2" type="ORF">HCZ30_14780</name>
</gene>
<evidence type="ECO:0000313" key="3">
    <source>
        <dbReference type="Proteomes" id="UP000709466"/>
    </source>
</evidence>
<organism evidence="2 3">
    <name type="scientific">Marivivens donghaensis</name>
    <dbReference type="NCBI Taxonomy" id="1699413"/>
    <lineage>
        <taxon>Bacteria</taxon>
        <taxon>Pseudomonadati</taxon>
        <taxon>Pseudomonadota</taxon>
        <taxon>Alphaproteobacteria</taxon>
        <taxon>Rhodobacterales</taxon>
        <taxon>Paracoccaceae</taxon>
        <taxon>Marivivens group</taxon>
        <taxon>Marivivens</taxon>
    </lineage>
</organism>
<feature type="domain" description="Methyltransferase" evidence="1">
    <location>
        <begin position="40"/>
        <end position="159"/>
    </location>
</feature>
<accession>A0ABX0W113</accession>
<keyword evidence="3" id="KW-1185">Reference proteome</keyword>
<dbReference type="InterPro" id="IPR025714">
    <property type="entry name" value="Methyltranfer_dom"/>
</dbReference>
<dbReference type="SUPFAM" id="SSF53335">
    <property type="entry name" value="S-adenosyl-L-methionine-dependent methyltransferases"/>
    <property type="match status" value="1"/>
</dbReference>
<dbReference type="Pfam" id="PF13847">
    <property type="entry name" value="Methyltransf_31"/>
    <property type="match status" value="1"/>
</dbReference>
<dbReference type="RefSeq" id="WP_167639079.1">
    <property type="nucleotide sequence ID" value="NZ_JAATOP010000012.1"/>
</dbReference>
<dbReference type="GO" id="GO:0008168">
    <property type="term" value="F:methyltransferase activity"/>
    <property type="evidence" value="ECO:0007669"/>
    <property type="project" value="UniProtKB-KW"/>
</dbReference>
<dbReference type="Proteomes" id="UP000709466">
    <property type="component" value="Unassembled WGS sequence"/>
</dbReference>
<protein>
    <submittedName>
        <fullName evidence="2">Class I SAM-dependent methyltransferase</fullName>
    </submittedName>
</protein>
<comment type="caution">
    <text evidence="2">The sequence shown here is derived from an EMBL/GenBank/DDBJ whole genome shotgun (WGS) entry which is preliminary data.</text>
</comment>
<evidence type="ECO:0000259" key="1">
    <source>
        <dbReference type="Pfam" id="PF13847"/>
    </source>
</evidence>
<dbReference type="Gene3D" id="3.40.50.150">
    <property type="entry name" value="Vaccinia Virus protein VP39"/>
    <property type="match status" value="1"/>
</dbReference>
<sequence>MTTEDPKAYWEEFYQTKRTTSSGTPSGILLRVTTDMASGHALDLGSSNGDDVIWLAEQGWDAVGVDISETACERARARAEMLDLKGTATFESMDLTERQPEGPFDLVTALFFQSSFDFPRGEILNKVSKLVAKGGTLLIVAHASAPPWASEEMKERAKSFPTVASELADLQATEDEWDFVQVGIATRSAKSPEGEPAQLEDTVIHLRRK</sequence>
<proteinExistence type="predicted"/>
<evidence type="ECO:0000313" key="2">
    <source>
        <dbReference type="EMBL" id="NIY73695.1"/>
    </source>
</evidence>
<dbReference type="EMBL" id="JAATOP010000012">
    <property type="protein sequence ID" value="NIY73695.1"/>
    <property type="molecule type" value="Genomic_DNA"/>
</dbReference>
<dbReference type="CDD" id="cd02440">
    <property type="entry name" value="AdoMet_MTases"/>
    <property type="match status" value="1"/>
</dbReference>
<dbReference type="PANTHER" id="PTHR43861">
    <property type="entry name" value="TRANS-ACONITATE 2-METHYLTRANSFERASE-RELATED"/>
    <property type="match status" value="1"/>
</dbReference>